<dbReference type="AlphaFoldDB" id="A0A8S9KG73"/>
<protein>
    <submittedName>
        <fullName evidence="2">Uncharacterized protein</fullName>
    </submittedName>
</protein>
<name>A0A8S9KG73_BRACR</name>
<dbReference type="EMBL" id="QGKY02000164">
    <property type="protein sequence ID" value="KAF2593052.1"/>
    <property type="molecule type" value="Genomic_DNA"/>
</dbReference>
<feature type="coiled-coil region" evidence="1">
    <location>
        <begin position="123"/>
        <end position="150"/>
    </location>
</feature>
<evidence type="ECO:0000256" key="1">
    <source>
        <dbReference type="SAM" id="Coils"/>
    </source>
</evidence>
<comment type="caution">
    <text evidence="2">The sequence shown here is derived from an EMBL/GenBank/DDBJ whole genome shotgun (WGS) entry which is preliminary data.</text>
</comment>
<dbReference type="SUPFAM" id="SSF49599">
    <property type="entry name" value="TRAF domain-like"/>
    <property type="match status" value="1"/>
</dbReference>
<gene>
    <name evidence="2" type="ORF">F2Q70_00045152</name>
</gene>
<proteinExistence type="predicted"/>
<reference evidence="2" key="1">
    <citation type="submission" date="2019-12" db="EMBL/GenBank/DDBJ databases">
        <title>Genome sequencing and annotation of Brassica cretica.</title>
        <authorList>
            <person name="Studholme D.J."/>
            <person name="Sarris P.F."/>
        </authorList>
    </citation>
    <scope>NUCLEOTIDE SEQUENCE</scope>
    <source>
        <strain evidence="2">PFS-102/07</strain>
        <tissue evidence="2">Leaf</tissue>
    </source>
</reference>
<organism evidence="2">
    <name type="scientific">Brassica cretica</name>
    <name type="common">Mustard</name>
    <dbReference type="NCBI Taxonomy" id="69181"/>
    <lineage>
        <taxon>Eukaryota</taxon>
        <taxon>Viridiplantae</taxon>
        <taxon>Streptophyta</taxon>
        <taxon>Embryophyta</taxon>
        <taxon>Tracheophyta</taxon>
        <taxon>Spermatophyta</taxon>
        <taxon>Magnoliopsida</taxon>
        <taxon>eudicotyledons</taxon>
        <taxon>Gunneridae</taxon>
        <taxon>Pentapetalae</taxon>
        <taxon>rosids</taxon>
        <taxon>malvids</taxon>
        <taxon>Brassicales</taxon>
        <taxon>Brassicaceae</taxon>
        <taxon>Brassiceae</taxon>
        <taxon>Brassica</taxon>
    </lineage>
</organism>
<keyword evidence="1" id="KW-0175">Coiled coil</keyword>
<sequence length="250" mass="28906">MAPKKKERGDGGSRGRFNPFEQMHKINTKAFKILKESHMWNEVLISKNRKDVLAGINGLTDSMSDQICEAVNKIMDSLKSQAGVFIQNTVTLLEKAWQNTENDNLKLFFRKAQECAIDFYSREEILDRLAEEFEEKNEELAEQNEELAVFMFANHLHLVFVKGVYVTVNCIAPCAPGVSEFSFQLSYSSYFARRTMSFGLSEMSRIQKVSFQTPEKDFMFVPPRYFLDGRTDLKMKICIRMQGDEQEKKT</sequence>
<accession>A0A8S9KG73</accession>
<evidence type="ECO:0000313" key="2">
    <source>
        <dbReference type="EMBL" id="KAF2593052.1"/>
    </source>
</evidence>